<dbReference type="InterPro" id="IPR001005">
    <property type="entry name" value="SANT/Myb"/>
</dbReference>
<evidence type="ECO:0000313" key="11">
    <source>
        <dbReference type="EMBL" id="ESO97859.1"/>
    </source>
</evidence>
<evidence type="ECO:0000256" key="8">
    <source>
        <dbReference type="SAM" id="Coils"/>
    </source>
</evidence>
<proteinExistence type="inferred from homology"/>
<dbReference type="Gene3D" id="1.20.5.430">
    <property type="match status" value="1"/>
</dbReference>
<dbReference type="KEGG" id="lgi:LOTGIDRAFT_104300"/>
<keyword evidence="6" id="KW-0238">DNA-binding</keyword>
<dbReference type="GO" id="GO:0032991">
    <property type="term" value="C:protein-containing complex"/>
    <property type="evidence" value="ECO:0007669"/>
    <property type="project" value="UniProtKB-ARBA"/>
</dbReference>
<keyword evidence="3" id="KW-0863">Zinc-finger</keyword>
<evidence type="ECO:0000256" key="1">
    <source>
        <dbReference type="ARBA" id="ARBA00010097"/>
    </source>
</evidence>
<evidence type="ECO:0000256" key="7">
    <source>
        <dbReference type="ARBA" id="ARBA00023242"/>
    </source>
</evidence>
<feature type="compositionally biased region" description="Basic and acidic residues" evidence="9">
    <location>
        <begin position="29"/>
        <end position="51"/>
    </location>
</feature>
<protein>
    <recommendedName>
        <fullName evidence="10">SANT domain-containing protein</fullName>
    </recommendedName>
</protein>
<dbReference type="SUPFAM" id="SSF46689">
    <property type="entry name" value="Homeodomain-like"/>
    <property type="match status" value="1"/>
</dbReference>
<evidence type="ECO:0000256" key="6">
    <source>
        <dbReference type="ARBA" id="ARBA00023125"/>
    </source>
</evidence>
<dbReference type="InterPro" id="IPR009057">
    <property type="entry name" value="Homeodomain-like_sf"/>
</dbReference>
<evidence type="ECO:0000313" key="12">
    <source>
        <dbReference type="Proteomes" id="UP000030746"/>
    </source>
</evidence>
<gene>
    <name evidence="11" type="ORF">LOTGIDRAFT_104300</name>
</gene>
<dbReference type="GO" id="GO:0000785">
    <property type="term" value="C:chromatin"/>
    <property type="evidence" value="ECO:0007669"/>
    <property type="project" value="TreeGrafter"/>
</dbReference>
<dbReference type="PANTHER" id="PTHR13992:SF39">
    <property type="entry name" value="SMRTER, ISOFORM G"/>
    <property type="match status" value="1"/>
</dbReference>
<evidence type="ECO:0000256" key="4">
    <source>
        <dbReference type="ARBA" id="ARBA00022833"/>
    </source>
</evidence>
<keyword evidence="4" id="KW-0862">Zinc</keyword>
<dbReference type="AlphaFoldDB" id="V4C835"/>
<name>V4C835_LOTGI</name>
<dbReference type="SMART" id="SM00717">
    <property type="entry name" value="SANT"/>
    <property type="match status" value="1"/>
</dbReference>
<evidence type="ECO:0000259" key="10">
    <source>
        <dbReference type="PROSITE" id="PS51293"/>
    </source>
</evidence>
<evidence type="ECO:0000256" key="2">
    <source>
        <dbReference type="ARBA" id="ARBA00022723"/>
    </source>
</evidence>
<keyword evidence="12" id="KW-1185">Reference proteome</keyword>
<dbReference type="OMA" id="RYICTRY"/>
<accession>V4C835</accession>
<feature type="non-terminal residue" evidence="11">
    <location>
        <position position="1"/>
    </location>
</feature>
<dbReference type="InterPro" id="IPR051571">
    <property type="entry name" value="N-CoR_corepressor"/>
</dbReference>
<feature type="coiled-coil region" evidence="8">
    <location>
        <begin position="136"/>
        <end position="167"/>
    </location>
</feature>
<sequence length="334" mass="40146">SQKEKDEIIAQITNLDQEIHQVESKIKNLQKKQDQLEKETAKPQEEKRESPELNQSEPKHQSIAQIIYAENRRKAEEAHKMLSKMGPKIDLPLYHQPSDTAIYQENKQKFAVFKNRLILHLKKRHQARRIREKYLTERYDQLMQAWLKKIERIENNAKRKAKEAKSREFYEKLFPEIKKAREDRERFQSRVGTRGSIAGYARTDAELEQIVDGLNEQEEEEKKMRSFSVIPPMMLDSHQRKMKFINNNGLLEDPMFEYKESQALIKWTETEKQIFKEKYLQHPKNFVLIASCLQKKSVPEVIQFYYQSKKKENYKQLLRKQNMKKRRPFKVSYT</sequence>
<dbReference type="GO" id="GO:0003677">
    <property type="term" value="F:DNA binding"/>
    <property type="evidence" value="ECO:0007669"/>
    <property type="project" value="UniProtKB-KW"/>
</dbReference>
<dbReference type="EMBL" id="KB201304">
    <property type="protein sequence ID" value="ESO97859.1"/>
    <property type="molecule type" value="Genomic_DNA"/>
</dbReference>
<feature type="region of interest" description="Disordered" evidence="9">
    <location>
        <begin position="29"/>
        <end position="61"/>
    </location>
</feature>
<dbReference type="GO" id="GO:0005654">
    <property type="term" value="C:nucleoplasm"/>
    <property type="evidence" value="ECO:0007669"/>
    <property type="project" value="UniProtKB-ARBA"/>
</dbReference>
<dbReference type="STRING" id="225164.V4C835"/>
<dbReference type="GO" id="GO:0008270">
    <property type="term" value="F:zinc ion binding"/>
    <property type="evidence" value="ECO:0007669"/>
    <property type="project" value="UniProtKB-KW"/>
</dbReference>
<dbReference type="Pfam" id="PF15784">
    <property type="entry name" value="GPS2_interact"/>
    <property type="match status" value="1"/>
</dbReference>
<comment type="similarity">
    <text evidence="1">Belongs to the N-CoR nuclear receptor corepressors family.</text>
</comment>
<reference evidence="11 12" key="1">
    <citation type="journal article" date="2013" name="Nature">
        <title>Insights into bilaterian evolution from three spiralian genomes.</title>
        <authorList>
            <person name="Simakov O."/>
            <person name="Marletaz F."/>
            <person name="Cho S.J."/>
            <person name="Edsinger-Gonzales E."/>
            <person name="Havlak P."/>
            <person name="Hellsten U."/>
            <person name="Kuo D.H."/>
            <person name="Larsson T."/>
            <person name="Lv J."/>
            <person name="Arendt D."/>
            <person name="Savage R."/>
            <person name="Osoegawa K."/>
            <person name="de Jong P."/>
            <person name="Grimwood J."/>
            <person name="Chapman J.A."/>
            <person name="Shapiro H."/>
            <person name="Aerts A."/>
            <person name="Otillar R.P."/>
            <person name="Terry A.Y."/>
            <person name="Boore J.L."/>
            <person name="Grigoriev I.V."/>
            <person name="Lindberg D.R."/>
            <person name="Seaver E.C."/>
            <person name="Weisblat D.A."/>
            <person name="Putnam N.H."/>
            <person name="Rokhsar D.S."/>
        </authorList>
    </citation>
    <scope>NUCLEOTIDE SEQUENCE [LARGE SCALE GENOMIC DNA]</scope>
</reference>
<keyword evidence="5 8" id="KW-0175">Coiled coil</keyword>
<evidence type="ECO:0000256" key="5">
    <source>
        <dbReference type="ARBA" id="ARBA00023054"/>
    </source>
</evidence>
<dbReference type="CTD" id="20229844"/>
<dbReference type="InterPro" id="IPR017884">
    <property type="entry name" value="SANT_dom"/>
</dbReference>
<dbReference type="PROSITE" id="PS51293">
    <property type="entry name" value="SANT"/>
    <property type="match status" value="1"/>
</dbReference>
<dbReference type="OrthoDB" id="10258692at2759"/>
<dbReference type="RefSeq" id="XP_009051700.1">
    <property type="nucleotide sequence ID" value="XM_009053452.1"/>
</dbReference>
<dbReference type="PANTHER" id="PTHR13992">
    <property type="entry name" value="NUCLEAR RECEPTOR CO-REPRESSOR RELATED NCOR"/>
    <property type="match status" value="1"/>
</dbReference>
<evidence type="ECO:0000256" key="9">
    <source>
        <dbReference type="SAM" id="MobiDB-lite"/>
    </source>
</evidence>
<dbReference type="Proteomes" id="UP000030746">
    <property type="component" value="Unassembled WGS sequence"/>
</dbReference>
<feature type="domain" description="SANT" evidence="10">
    <location>
        <begin position="262"/>
        <end position="313"/>
    </location>
</feature>
<dbReference type="GO" id="GO:0006357">
    <property type="term" value="P:regulation of transcription by RNA polymerase II"/>
    <property type="evidence" value="ECO:0007669"/>
    <property type="project" value="TreeGrafter"/>
</dbReference>
<keyword evidence="7" id="KW-0539">Nucleus</keyword>
<dbReference type="GeneID" id="20229844"/>
<dbReference type="FunFam" id="1.10.10.60:FF:000012">
    <property type="entry name" value="Metastasis-associated 1 family, member 3"/>
    <property type="match status" value="1"/>
</dbReference>
<evidence type="ECO:0000256" key="3">
    <source>
        <dbReference type="ARBA" id="ARBA00022771"/>
    </source>
</evidence>
<keyword evidence="2" id="KW-0479">Metal-binding</keyword>
<organism evidence="11 12">
    <name type="scientific">Lottia gigantea</name>
    <name type="common">Giant owl limpet</name>
    <dbReference type="NCBI Taxonomy" id="225164"/>
    <lineage>
        <taxon>Eukaryota</taxon>
        <taxon>Metazoa</taxon>
        <taxon>Spiralia</taxon>
        <taxon>Lophotrochozoa</taxon>
        <taxon>Mollusca</taxon>
        <taxon>Gastropoda</taxon>
        <taxon>Patellogastropoda</taxon>
        <taxon>Lottioidea</taxon>
        <taxon>Lottiidae</taxon>
        <taxon>Lottia</taxon>
    </lineage>
</organism>
<dbReference type="InterPro" id="IPR031557">
    <property type="entry name" value="N-CoR_GPS2_interact"/>
</dbReference>
<dbReference type="Gene3D" id="1.10.10.60">
    <property type="entry name" value="Homeodomain-like"/>
    <property type="match status" value="1"/>
</dbReference>
<dbReference type="HOGENOM" id="CLU_014624_0_0_1"/>